<evidence type="ECO:0000313" key="1">
    <source>
        <dbReference type="EMBL" id="SDI28004.1"/>
    </source>
</evidence>
<protein>
    <submittedName>
        <fullName evidence="1">Uncharacterized protein</fullName>
    </submittedName>
</protein>
<evidence type="ECO:0000313" key="2">
    <source>
        <dbReference type="Proteomes" id="UP000199017"/>
    </source>
</evidence>
<dbReference type="STRING" id="930129.SAMN05216352_106115"/>
<dbReference type="Proteomes" id="UP000199017">
    <property type="component" value="Unassembled WGS sequence"/>
</dbReference>
<dbReference type="EMBL" id="FNDU01000006">
    <property type="protein sequence ID" value="SDI28004.1"/>
    <property type="molecule type" value="Genomic_DNA"/>
</dbReference>
<accession>A0A1G8J9S7</accession>
<reference evidence="1 2" key="1">
    <citation type="submission" date="2016-10" db="EMBL/GenBank/DDBJ databases">
        <authorList>
            <person name="de Groot N.N."/>
        </authorList>
    </citation>
    <scope>NUCLEOTIDE SEQUENCE [LARGE SCALE GENOMIC DNA]</scope>
    <source>
        <strain evidence="2">P4B,CCM 7963,CECT 7998,DSM 25260,IBRC-M 10614,KCTC 13821</strain>
    </source>
</reference>
<dbReference type="OrthoDB" id="2720606at2"/>
<gene>
    <name evidence="1" type="ORF">SAMN05216352_106115</name>
</gene>
<dbReference type="RefSeq" id="WP_091585036.1">
    <property type="nucleotide sequence ID" value="NZ_FNDU01000006.1"/>
</dbReference>
<organism evidence="1 2">
    <name type="scientific">Alteribacillus bidgolensis</name>
    <dbReference type="NCBI Taxonomy" id="930129"/>
    <lineage>
        <taxon>Bacteria</taxon>
        <taxon>Bacillati</taxon>
        <taxon>Bacillota</taxon>
        <taxon>Bacilli</taxon>
        <taxon>Bacillales</taxon>
        <taxon>Bacillaceae</taxon>
        <taxon>Alteribacillus</taxon>
    </lineage>
</organism>
<keyword evidence="2" id="KW-1185">Reference proteome</keyword>
<name>A0A1G8J9S7_9BACI</name>
<dbReference type="AlphaFoldDB" id="A0A1G8J9S7"/>
<sequence length="62" mass="7063">MEMEKQILGALHNIQETLRDHGTILREHGQMLSALKTGQEELKAEIDGMKIQNAKEFSDIKD</sequence>
<proteinExistence type="predicted"/>